<evidence type="ECO:0000256" key="5">
    <source>
        <dbReference type="SAM" id="MobiDB-lite"/>
    </source>
</evidence>
<feature type="region of interest" description="Disordered" evidence="5">
    <location>
        <begin position="490"/>
        <end position="510"/>
    </location>
</feature>
<accession>A0A537K9H7</accession>
<evidence type="ECO:0000256" key="4">
    <source>
        <dbReference type="ARBA" id="ARBA00023145"/>
    </source>
</evidence>
<dbReference type="Pfam" id="PF01019">
    <property type="entry name" value="G_glu_transpept"/>
    <property type="match status" value="2"/>
</dbReference>
<dbReference type="GO" id="GO:0016787">
    <property type="term" value="F:hydrolase activity"/>
    <property type="evidence" value="ECO:0007669"/>
    <property type="project" value="UniProtKB-KW"/>
</dbReference>
<dbReference type="InterPro" id="IPR043138">
    <property type="entry name" value="GGT_lsub"/>
</dbReference>
<dbReference type="PANTHER" id="PTHR43199:SF1">
    <property type="entry name" value="GLUTATHIONE HYDROLASE PROENZYME"/>
    <property type="match status" value="1"/>
</dbReference>
<keyword evidence="3" id="KW-0378">Hydrolase</keyword>
<dbReference type="SUPFAM" id="SSF56235">
    <property type="entry name" value="N-terminal nucleophile aminohydrolases (Ntn hydrolases)"/>
    <property type="match status" value="1"/>
</dbReference>
<feature type="compositionally biased region" description="Basic and acidic residues" evidence="5">
    <location>
        <begin position="490"/>
        <end position="500"/>
    </location>
</feature>
<dbReference type="PANTHER" id="PTHR43199">
    <property type="entry name" value="GLUTATHIONE HYDROLASE"/>
    <property type="match status" value="1"/>
</dbReference>
<dbReference type="InterPro" id="IPR043137">
    <property type="entry name" value="GGT_ssub_C"/>
</dbReference>
<evidence type="ECO:0000256" key="3">
    <source>
        <dbReference type="ARBA" id="ARBA00022801"/>
    </source>
</evidence>
<evidence type="ECO:0000256" key="2">
    <source>
        <dbReference type="ARBA" id="ARBA00022679"/>
    </source>
</evidence>
<dbReference type="Proteomes" id="UP000318509">
    <property type="component" value="Unassembled WGS sequence"/>
</dbReference>
<name>A0A537K9H7_9BACT</name>
<comment type="caution">
    <text evidence="6">The sequence shown here is derived from an EMBL/GenBank/DDBJ whole genome shotgun (WGS) entry which is preliminary data.</text>
</comment>
<keyword evidence="2 6" id="KW-0808">Transferase</keyword>
<evidence type="ECO:0000313" key="6">
    <source>
        <dbReference type="EMBL" id="TMI92407.1"/>
    </source>
</evidence>
<feature type="compositionally biased region" description="Basic residues" evidence="5">
    <location>
        <begin position="415"/>
        <end position="432"/>
    </location>
</feature>
<reference evidence="6 7" key="1">
    <citation type="journal article" date="2019" name="Nat. Microbiol.">
        <title>Mediterranean grassland soil C-N compound turnover is dependent on rainfall and depth, and is mediated by genomically divergent microorganisms.</title>
        <authorList>
            <person name="Diamond S."/>
            <person name="Andeer P.F."/>
            <person name="Li Z."/>
            <person name="Crits-Christoph A."/>
            <person name="Burstein D."/>
            <person name="Anantharaman K."/>
            <person name="Lane K.R."/>
            <person name="Thomas B.C."/>
            <person name="Pan C."/>
            <person name="Northen T.R."/>
            <person name="Banfield J.F."/>
        </authorList>
    </citation>
    <scope>NUCLEOTIDE SEQUENCE [LARGE SCALE GENOMIC DNA]</scope>
    <source>
        <strain evidence="6">NP_3</strain>
    </source>
</reference>
<dbReference type="AlphaFoldDB" id="A0A537K9H7"/>
<proteinExistence type="inferred from homology"/>
<sequence>MCQFSPKISSTLLRTNAEESTWERRTPRSVDIRVRGAPAGVRRAQARPCGLFWRWGVAYAGGASEFGVRPAALGRRGMVASANPLATQAGLRMLAAGGNAVDAVVATAVAVTVVEPYFSGLGGIGIAVITPPGGETRTLNFMGRSPDHARAEMFTEETQDLGPMAPMVPGIVAGWARLHGEFGRLPIAQVLEPAIELADGGAPVTRFDVERSAVAVDRLRPHPDAARTYLNDGRPYKAGETLRQPGLAATLRTLAGEGWGAFYDGALGRTIATYLSEHGGLITEDDLRRYPESLTWEPPLRAMYRGYELRTPPPPSSAVQILQTLRILEAFDLDDLEHLGPDYVAVLAEAIRLARMDSAAHVADPLFVEVPLSWMLGDERIRELRAEVTRRLEGARGRSRRERGGRSNRADRPGVRRRIAARRRGGRIRRARPAPERSTTHLAAADESGLAVNITQTLGSSYGSGVVIGRTGIAMNNGHHWCTLIPGDRKELKPGKRRESPTSPVHAFGLHGAPGGPTRSFGIDPLGPAHAAKGGRLAFMIGTPGSYGIPQTTAQMIINLVDFGKNIQDAIAAPRFRWQDDVGDPLPPKVLLLEGRFPPAVRKALAARGYRLEILEDWSMRVGGGQGIVFRDDRWMMGGADPRRNGYAMGW</sequence>
<evidence type="ECO:0000313" key="7">
    <source>
        <dbReference type="Proteomes" id="UP000318509"/>
    </source>
</evidence>
<dbReference type="GO" id="GO:0016740">
    <property type="term" value="F:transferase activity"/>
    <property type="evidence" value="ECO:0007669"/>
    <property type="project" value="UniProtKB-KW"/>
</dbReference>
<dbReference type="EMBL" id="VBAK01000061">
    <property type="protein sequence ID" value="TMI92407.1"/>
    <property type="molecule type" value="Genomic_DNA"/>
</dbReference>
<gene>
    <name evidence="6" type="ORF">E6H00_02795</name>
</gene>
<dbReference type="InterPro" id="IPR029055">
    <property type="entry name" value="Ntn_hydrolases_N"/>
</dbReference>
<evidence type="ECO:0000256" key="1">
    <source>
        <dbReference type="ARBA" id="ARBA00009381"/>
    </source>
</evidence>
<dbReference type="Gene3D" id="3.60.20.40">
    <property type="match status" value="1"/>
</dbReference>
<organism evidence="6 7">
    <name type="scientific">Candidatus Segetimicrobium genomatis</name>
    <dbReference type="NCBI Taxonomy" id="2569760"/>
    <lineage>
        <taxon>Bacteria</taxon>
        <taxon>Bacillati</taxon>
        <taxon>Candidatus Sysuimicrobiota</taxon>
        <taxon>Candidatus Sysuimicrobiia</taxon>
        <taxon>Candidatus Sysuimicrobiales</taxon>
        <taxon>Candidatus Segetimicrobiaceae</taxon>
        <taxon>Candidatus Segetimicrobium</taxon>
    </lineage>
</organism>
<dbReference type="PRINTS" id="PR01210">
    <property type="entry name" value="GGTRANSPTASE"/>
</dbReference>
<comment type="similarity">
    <text evidence="1">Belongs to the gamma-glutamyltransferase family.</text>
</comment>
<feature type="compositionally biased region" description="Basic and acidic residues" evidence="5">
    <location>
        <begin position="393"/>
        <end position="414"/>
    </location>
</feature>
<keyword evidence="4" id="KW-0865">Zymogen</keyword>
<dbReference type="InterPro" id="IPR051792">
    <property type="entry name" value="GGT_bact"/>
</dbReference>
<protein>
    <submittedName>
        <fullName evidence="6">Gamma-glutamyltransferase family protein</fullName>
    </submittedName>
</protein>
<dbReference type="Gene3D" id="1.10.246.130">
    <property type="match status" value="1"/>
</dbReference>
<feature type="region of interest" description="Disordered" evidence="5">
    <location>
        <begin position="393"/>
        <end position="441"/>
    </location>
</feature>